<dbReference type="PANTHER" id="PTHR31867">
    <property type="entry name" value="EXPANSIN-A15"/>
    <property type="match status" value="1"/>
</dbReference>
<dbReference type="SUPFAM" id="SSF50685">
    <property type="entry name" value="Barwin-like endoglucanases"/>
    <property type="match status" value="1"/>
</dbReference>
<comment type="caution">
    <text evidence="1">The sequence shown here is derived from an EMBL/GenBank/DDBJ whole genome shotgun (WGS) entry which is preliminary data.</text>
</comment>
<reference evidence="1 2" key="1">
    <citation type="journal article" date="2024" name="G3 (Bethesda)">
        <title>Genome assembly of Hibiscus sabdariffa L. provides insights into metabolisms of medicinal natural products.</title>
        <authorList>
            <person name="Kim T."/>
        </authorList>
    </citation>
    <scope>NUCLEOTIDE SEQUENCE [LARGE SCALE GENOMIC DNA]</scope>
    <source>
        <strain evidence="1">TK-2024</strain>
        <tissue evidence="1">Old leaves</tissue>
    </source>
</reference>
<evidence type="ECO:0000313" key="2">
    <source>
        <dbReference type="Proteomes" id="UP001396334"/>
    </source>
</evidence>
<dbReference type="EMBL" id="JBBPBN010000021">
    <property type="protein sequence ID" value="KAK9015749.1"/>
    <property type="molecule type" value="Genomic_DNA"/>
</dbReference>
<sequence length="73" mass="7782">MQHSMVGSMLSGTMGGACGYGNPFTDGYRTNTAAVTTVAACDAENAPQWCLKGESITITPTNVCPPKRQWWLV</sequence>
<keyword evidence="2" id="KW-1185">Reference proteome</keyword>
<dbReference type="InterPro" id="IPR002963">
    <property type="entry name" value="Expansin"/>
</dbReference>
<name>A0ABR2RSA5_9ROSI</name>
<organism evidence="1 2">
    <name type="scientific">Hibiscus sabdariffa</name>
    <name type="common">roselle</name>
    <dbReference type="NCBI Taxonomy" id="183260"/>
    <lineage>
        <taxon>Eukaryota</taxon>
        <taxon>Viridiplantae</taxon>
        <taxon>Streptophyta</taxon>
        <taxon>Embryophyta</taxon>
        <taxon>Tracheophyta</taxon>
        <taxon>Spermatophyta</taxon>
        <taxon>Magnoliopsida</taxon>
        <taxon>eudicotyledons</taxon>
        <taxon>Gunneridae</taxon>
        <taxon>Pentapetalae</taxon>
        <taxon>rosids</taxon>
        <taxon>malvids</taxon>
        <taxon>Malvales</taxon>
        <taxon>Malvaceae</taxon>
        <taxon>Malvoideae</taxon>
        <taxon>Hibiscus</taxon>
    </lineage>
</organism>
<proteinExistence type="predicted"/>
<protein>
    <recommendedName>
        <fullName evidence="3">Expansin</fullName>
    </recommendedName>
</protein>
<accession>A0ABR2RSA5</accession>
<dbReference type="InterPro" id="IPR036908">
    <property type="entry name" value="RlpA-like_sf"/>
</dbReference>
<dbReference type="Proteomes" id="UP001396334">
    <property type="component" value="Unassembled WGS sequence"/>
</dbReference>
<gene>
    <name evidence="1" type="ORF">V6N11_006843</name>
</gene>
<evidence type="ECO:0000313" key="1">
    <source>
        <dbReference type="EMBL" id="KAK9015749.1"/>
    </source>
</evidence>
<evidence type="ECO:0008006" key="3">
    <source>
        <dbReference type="Google" id="ProtNLM"/>
    </source>
</evidence>